<name>A0A0G7ZP01_PICGL</name>
<keyword evidence="6 7" id="KW-0408">Iron</keyword>
<keyword evidence="6 7" id="KW-0479">Metal-binding</keyword>
<dbReference type="GO" id="GO:0010241">
    <property type="term" value="P:ent-kaurene oxidation to kaurenoic acid"/>
    <property type="evidence" value="ECO:0007669"/>
    <property type="project" value="InterPro"/>
</dbReference>
<reference evidence="8" key="1">
    <citation type="submission" date="2018-08" db="EMBL/GenBank/DDBJ databases">
        <authorList>
            <person name="Ferrada E.E."/>
            <person name="Latorre B.A."/>
        </authorList>
    </citation>
    <scope>NUCLEOTIDE SEQUENCE</scope>
</reference>
<comment type="subcellular location">
    <subcellularLocation>
        <location evidence="1">Membrane</location>
        <topology evidence="1">Single-pass membrane protein</topology>
    </subcellularLocation>
</comment>
<dbReference type="PANTHER" id="PTHR47283">
    <property type="entry name" value="ENT-KAURENE OXIDASE, CHLOROPLASTIC"/>
    <property type="match status" value="1"/>
</dbReference>
<comment type="similarity">
    <text evidence="2 7">Belongs to the cytochrome P450 family.</text>
</comment>
<evidence type="ECO:0000256" key="7">
    <source>
        <dbReference type="RuleBase" id="RU000461"/>
    </source>
</evidence>
<dbReference type="InterPro" id="IPR002401">
    <property type="entry name" value="Cyt_P450_E_grp-I"/>
</dbReference>
<sequence length="512" mass="58652">MEDVEAMLRVFLMAAAAICIGRLLWISRRPSKKYPPAVPGWPIVGNLLQLREKKPHHTFTKWARNYGPIYSIRTGATPMVVLNSSQLAKEAMVTKFTAISSRKLPNALRILTREKTMVAMSDYGDYHRMAKKMVLTNLLGAAAQKRNNSHFLRESMLQSIMNNIHSQSVSTEGVNLRQIFINELFPFALKAVIGRDIESLYVEEIGSTLSKWEIYEILVVDPMKGAIQVDWRDFFPYLRWVPYRDVEERMKRMDRRRNAVLRTLIEEQKRLLDSGKEPNCYLDILLKEAPQLTEKQLEMSIWEPIIEASDTTLVTVEWAMFELSKNPHSQDRLYRELQRVSGDKDVTEDYLPKLPYLSAVFQETLRKHPPVPILPLRYVHEDVELGGFHVPAGSQIAINIYGCHNDEKEWENPEEWKPERFDDELQSGEVLDVKRTMAFGAGKRACAGTLQATLIACTAIARFVQRFNWELAAGEEDSTGTVTLTTHKLHPLKAIVTPRSMHIPSNISMSNT</sequence>
<proteinExistence type="inferred from homology"/>
<comment type="cofactor">
    <cofactor evidence="6">
        <name>heme</name>
        <dbReference type="ChEBI" id="CHEBI:30413"/>
    </cofactor>
</comment>
<dbReference type="GO" id="GO:0005783">
    <property type="term" value="C:endoplasmic reticulum"/>
    <property type="evidence" value="ECO:0007669"/>
    <property type="project" value="TreeGrafter"/>
</dbReference>
<dbReference type="GO" id="GO:0009707">
    <property type="term" value="C:chloroplast outer membrane"/>
    <property type="evidence" value="ECO:0007669"/>
    <property type="project" value="TreeGrafter"/>
</dbReference>
<protein>
    <submittedName>
        <fullName evidence="8">Cytochrome P450 CYP701A24</fullName>
        <ecNumber evidence="8">1.14.14.86</ecNumber>
    </submittedName>
</protein>
<dbReference type="Pfam" id="PF00067">
    <property type="entry name" value="p450"/>
    <property type="match status" value="1"/>
</dbReference>
<dbReference type="SUPFAM" id="SSF48264">
    <property type="entry name" value="Cytochrome P450"/>
    <property type="match status" value="1"/>
</dbReference>
<keyword evidence="7" id="KW-0503">Monooxygenase</keyword>
<feature type="binding site" description="axial binding residue" evidence="6">
    <location>
        <position position="446"/>
    </location>
    <ligand>
        <name>heme</name>
        <dbReference type="ChEBI" id="CHEBI:30413"/>
    </ligand>
    <ligandPart>
        <name>Fe</name>
        <dbReference type="ChEBI" id="CHEBI:18248"/>
    </ligandPart>
</feature>
<keyword evidence="6 7" id="KW-0349">Heme</keyword>
<evidence type="ECO:0000256" key="5">
    <source>
        <dbReference type="ARBA" id="ARBA00023136"/>
    </source>
</evidence>
<dbReference type="PRINTS" id="PR00385">
    <property type="entry name" value="P450"/>
</dbReference>
<dbReference type="AlphaFoldDB" id="A0A0G7ZP01"/>
<evidence type="ECO:0000256" key="1">
    <source>
        <dbReference type="ARBA" id="ARBA00004167"/>
    </source>
</evidence>
<dbReference type="GO" id="GO:0020037">
    <property type="term" value="F:heme binding"/>
    <property type="evidence" value="ECO:0007669"/>
    <property type="project" value="InterPro"/>
</dbReference>
<dbReference type="InterPro" id="IPR044225">
    <property type="entry name" value="KO_chloroplastic"/>
</dbReference>
<dbReference type="GO" id="GO:0005506">
    <property type="term" value="F:iron ion binding"/>
    <property type="evidence" value="ECO:0007669"/>
    <property type="project" value="InterPro"/>
</dbReference>
<dbReference type="PROSITE" id="PS00086">
    <property type="entry name" value="CYTOCHROME_P450"/>
    <property type="match status" value="1"/>
</dbReference>
<dbReference type="InterPro" id="IPR017972">
    <property type="entry name" value="Cyt_P450_CS"/>
</dbReference>
<accession>A0A0G7ZP01</accession>
<dbReference type="PRINTS" id="PR00463">
    <property type="entry name" value="EP450I"/>
</dbReference>
<dbReference type="InterPro" id="IPR036396">
    <property type="entry name" value="Cyt_P450_sf"/>
</dbReference>
<dbReference type="EC" id="1.14.14.86" evidence="8"/>
<evidence type="ECO:0000256" key="2">
    <source>
        <dbReference type="ARBA" id="ARBA00010617"/>
    </source>
</evidence>
<dbReference type="GO" id="GO:0009686">
    <property type="term" value="P:gibberellin biosynthetic process"/>
    <property type="evidence" value="ECO:0007669"/>
    <property type="project" value="InterPro"/>
</dbReference>
<dbReference type="EMBL" id="MH813439">
    <property type="protein sequence ID" value="AXU25935.1"/>
    <property type="molecule type" value="Genomic_DNA"/>
</dbReference>
<keyword evidence="7 8" id="KW-0560">Oxidoreductase</keyword>
<keyword evidence="5" id="KW-0472">Membrane</keyword>
<dbReference type="InterPro" id="IPR001128">
    <property type="entry name" value="Cyt_P450"/>
</dbReference>
<keyword evidence="4" id="KW-1133">Transmembrane helix</keyword>
<organism evidence="8">
    <name type="scientific">Picea glauca</name>
    <name type="common">White spruce</name>
    <name type="synonym">Pinus glauca</name>
    <dbReference type="NCBI Taxonomy" id="3330"/>
    <lineage>
        <taxon>Eukaryota</taxon>
        <taxon>Viridiplantae</taxon>
        <taxon>Streptophyta</taxon>
        <taxon>Embryophyta</taxon>
        <taxon>Tracheophyta</taxon>
        <taxon>Spermatophyta</taxon>
        <taxon>Pinopsida</taxon>
        <taxon>Pinidae</taxon>
        <taxon>Conifers I</taxon>
        <taxon>Pinales</taxon>
        <taxon>Pinaceae</taxon>
        <taxon>Picea</taxon>
    </lineage>
</organism>
<dbReference type="PANTHER" id="PTHR47283:SF1">
    <property type="entry name" value="ENT-KAURENE OXIDASE, CHLOROPLASTIC"/>
    <property type="match status" value="1"/>
</dbReference>
<keyword evidence="3" id="KW-0812">Transmembrane</keyword>
<evidence type="ECO:0000313" key="8">
    <source>
        <dbReference type="EMBL" id="AXU25935.1"/>
    </source>
</evidence>
<dbReference type="GO" id="GO:0052615">
    <property type="term" value="F:ent-kaurene oxidase activity"/>
    <property type="evidence" value="ECO:0007669"/>
    <property type="project" value="UniProtKB-EC"/>
</dbReference>
<dbReference type="GO" id="GO:0016709">
    <property type="term" value="F:oxidoreductase activity, acting on paired donors, with incorporation or reduction of molecular oxygen, NAD(P)H as one donor, and incorporation of one atom of oxygen"/>
    <property type="evidence" value="ECO:0007669"/>
    <property type="project" value="TreeGrafter"/>
</dbReference>
<dbReference type="Gene3D" id="1.10.630.10">
    <property type="entry name" value="Cytochrome P450"/>
    <property type="match status" value="1"/>
</dbReference>
<dbReference type="CDD" id="cd11075">
    <property type="entry name" value="CYP77_89"/>
    <property type="match status" value="1"/>
</dbReference>
<evidence type="ECO:0000256" key="3">
    <source>
        <dbReference type="ARBA" id="ARBA00022692"/>
    </source>
</evidence>
<evidence type="ECO:0000256" key="6">
    <source>
        <dbReference type="PIRSR" id="PIRSR602401-1"/>
    </source>
</evidence>
<evidence type="ECO:0000256" key="4">
    <source>
        <dbReference type="ARBA" id="ARBA00022989"/>
    </source>
</evidence>